<evidence type="ECO:0000256" key="1">
    <source>
        <dbReference type="ARBA" id="ARBA00004613"/>
    </source>
</evidence>
<evidence type="ECO:0000256" key="3">
    <source>
        <dbReference type="ARBA" id="ARBA00022525"/>
    </source>
</evidence>
<dbReference type="STRING" id="113540.ENSSFOP00015029479"/>
<dbReference type="PANTHER" id="PTHR14592">
    <property type="entry name" value="UNCHARACTERIZED FAM3"/>
    <property type="match status" value="1"/>
</dbReference>
<keyword evidence="5 7" id="KW-0430">Lectin</keyword>
<evidence type="ECO:0000313" key="11">
    <source>
        <dbReference type="Proteomes" id="UP000034805"/>
    </source>
</evidence>
<keyword evidence="3" id="KW-0964">Secreted</keyword>
<dbReference type="AlphaFoldDB" id="A0A0P7V9W4"/>
<evidence type="ECO:0000313" key="10">
    <source>
        <dbReference type="EMBL" id="KPP79012.1"/>
    </source>
</evidence>
<comment type="similarity">
    <text evidence="2">Belongs to the FAM3 family.</text>
</comment>
<evidence type="ECO:0000256" key="6">
    <source>
        <dbReference type="ARBA" id="ARBA00023157"/>
    </source>
</evidence>
<comment type="subcellular location">
    <subcellularLocation>
        <location evidence="1">Secreted</location>
    </subcellularLocation>
</comment>
<dbReference type="PROSITE" id="PS52031">
    <property type="entry name" value="GG_LECTIN"/>
    <property type="match status" value="1"/>
</dbReference>
<dbReference type="Pfam" id="PF15711">
    <property type="entry name" value="ILEI"/>
    <property type="match status" value="1"/>
</dbReference>
<dbReference type="InterPro" id="IPR039220">
    <property type="entry name" value="FAM3"/>
</dbReference>
<keyword evidence="6" id="KW-1015">Disulfide bond</keyword>
<dbReference type="EMBL" id="JARO02000312">
    <property type="protein sequence ID" value="KPP79012.1"/>
    <property type="molecule type" value="Genomic_DNA"/>
</dbReference>
<evidence type="ECO:0000256" key="7">
    <source>
        <dbReference type="PROSITE-ProRule" id="PRU01375"/>
    </source>
</evidence>
<comment type="caution">
    <text evidence="10">The sequence shown here is derived from an EMBL/GenBank/DDBJ whole genome shotgun (WGS) entry which is preliminary data.</text>
</comment>
<organism evidence="10 11">
    <name type="scientific">Scleropages formosus</name>
    <name type="common">Asian bonytongue</name>
    <name type="synonym">Osteoglossum formosum</name>
    <dbReference type="NCBI Taxonomy" id="113540"/>
    <lineage>
        <taxon>Eukaryota</taxon>
        <taxon>Metazoa</taxon>
        <taxon>Chordata</taxon>
        <taxon>Craniata</taxon>
        <taxon>Vertebrata</taxon>
        <taxon>Euteleostomi</taxon>
        <taxon>Actinopterygii</taxon>
        <taxon>Neopterygii</taxon>
        <taxon>Teleostei</taxon>
        <taxon>Osteoglossocephala</taxon>
        <taxon>Osteoglossomorpha</taxon>
        <taxon>Osteoglossiformes</taxon>
        <taxon>Osteoglossidae</taxon>
        <taxon>Scleropages</taxon>
    </lineage>
</organism>
<evidence type="ECO:0000259" key="9">
    <source>
        <dbReference type="Pfam" id="PF15711"/>
    </source>
</evidence>
<dbReference type="Proteomes" id="UP000034805">
    <property type="component" value="Unassembled WGS sequence"/>
</dbReference>
<gene>
    <name evidence="10" type="ORF">Z043_101441</name>
</gene>
<evidence type="ECO:0000256" key="2">
    <source>
        <dbReference type="ARBA" id="ARBA00010905"/>
    </source>
</evidence>
<feature type="domain" description="ILEI/PANDER" evidence="9">
    <location>
        <begin position="107"/>
        <end position="168"/>
    </location>
</feature>
<feature type="signal peptide" evidence="8">
    <location>
        <begin position="1"/>
        <end position="23"/>
    </location>
</feature>
<proteinExistence type="inferred from homology"/>
<protein>
    <submittedName>
        <fullName evidence="10">Protein FAM3A-like</fullName>
    </submittedName>
</protein>
<feature type="chain" id="PRO_5006143633" evidence="8">
    <location>
        <begin position="24"/>
        <end position="207"/>
    </location>
</feature>
<sequence>MESIRYALLIVIVFLLWLIVSESYEKRKLQILAATGHARSPVSNQTGNKCGLPNPCPAGHFAFYLKTGVANVVGPKICFDGRAITCSICMGTMSVSFSDSHLLFASGVDHLVKFLKDLKEGMLVLVATFDDPATKMTDEVRELFTHLGSSHVNLLKFRDSWLFAGATGISQKSPFETVVHNDEKTNFFNGWPSALDLGGCFPQKFER</sequence>
<evidence type="ECO:0000256" key="4">
    <source>
        <dbReference type="ARBA" id="ARBA00022729"/>
    </source>
</evidence>
<dbReference type="GO" id="GO:0030246">
    <property type="term" value="F:carbohydrate binding"/>
    <property type="evidence" value="ECO:0007669"/>
    <property type="project" value="UniProtKB-UniRule"/>
</dbReference>
<reference evidence="10 11" key="1">
    <citation type="submission" date="2015-08" db="EMBL/GenBank/DDBJ databases">
        <title>The genome of the Asian arowana (Scleropages formosus).</title>
        <authorList>
            <person name="Tan M.H."/>
            <person name="Gan H.M."/>
            <person name="Croft L.J."/>
            <person name="Austin C.M."/>
        </authorList>
    </citation>
    <scope>NUCLEOTIDE SEQUENCE [LARGE SCALE GENOMIC DNA]</scope>
    <source>
        <strain evidence="10">Aro1</strain>
    </source>
</reference>
<evidence type="ECO:0000256" key="8">
    <source>
        <dbReference type="SAM" id="SignalP"/>
    </source>
</evidence>
<evidence type="ECO:0000256" key="5">
    <source>
        <dbReference type="ARBA" id="ARBA00022734"/>
    </source>
</evidence>
<dbReference type="GO" id="GO:0005576">
    <property type="term" value="C:extracellular region"/>
    <property type="evidence" value="ECO:0007669"/>
    <property type="project" value="UniProtKB-SubCell"/>
</dbReference>
<keyword evidence="4 8" id="KW-0732">Signal</keyword>
<name>A0A0P7V9W4_SCLFO</name>
<accession>A0A0P7V9W4</accession>
<dbReference type="InterPro" id="IPR039477">
    <property type="entry name" value="ILEI/PANDER_dom"/>
</dbReference>